<feature type="modified residue" description="4-aspartylphosphate" evidence="3">
    <location>
        <position position="56"/>
    </location>
</feature>
<organism evidence="6 7">
    <name type="scientific">Pedobacter steynii</name>
    <dbReference type="NCBI Taxonomy" id="430522"/>
    <lineage>
        <taxon>Bacteria</taxon>
        <taxon>Pseudomonadati</taxon>
        <taxon>Bacteroidota</taxon>
        <taxon>Sphingobacteriia</taxon>
        <taxon>Sphingobacteriales</taxon>
        <taxon>Sphingobacteriaceae</taxon>
        <taxon>Pedobacter</taxon>
    </lineage>
</organism>
<dbReference type="PANTHER" id="PTHR43214">
    <property type="entry name" value="TWO-COMPONENT RESPONSE REGULATOR"/>
    <property type="match status" value="1"/>
</dbReference>
<evidence type="ECO:0000256" key="1">
    <source>
        <dbReference type="ARBA" id="ARBA00022553"/>
    </source>
</evidence>
<dbReference type="SUPFAM" id="SSF52172">
    <property type="entry name" value="CheY-like"/>
    <property type="match status" value="1"/>
</dbReference>
<dbReference type="InterPro" id="IPR039420">
    <property type="entry name" value="WalR-like"/>
</dbReference>
<protein>
    <recommendedName>
        <fullName evidence="8">DNA-binding response regulator</fullName>
    </recommendedName>
</protein>
<dbReference type="GO" id="GO:0000160">
    <property type="term" value="P:phosphorelay signal transduction system"/>
    <property type="evidence" value="ECO:0007669"/>
    <property type="project" value="InterPro"/>
</dbReference>
<dbReference type="GO" id="GO:0003677">
    <property type="term" value="F:DNA binding"/>
    <property type="evidence" value="ECO:0007669"/>
    <property type="project" value="UniProtKB-KW"/>
</dbReference>
<dbReference type="InterPro" id="IPR001789">
    <property type="entry name" value="Sig_transdc_resp-reg_receiver"/>
</dbReference>
<evidence type="ECO:0008006" key="8">
    <source>
        <dbReference type="Google" id="ProtNLM"/>
    </source>
</evidence>
<evidence type="ECO:0000313" key="7">
    <source>
        <dbReference type="Proteomes" id="UP000094313"/>
    </source>
</evidence>
<keyword evidence="2" id="KW-0238">DNA-binding</keyword>
<dbReference type="SMART" id="SM00421">
    <property type="entry name" value="HTH_LUXR"/>
    <property type="match status" value="1"/>
</dbReference>
<dbReference type="InterPro" id="IPR016032">
    <property type="entry name" value="Sig_transdc_resp-reg_C-effctor"/>
</dbReference>
<feature type="domain" description="HTH luxR-type" evidence="4">
    <location>
        <begin position="148"/>
        <end position="213"/>
    </location>
</feature>
<evidence type="ECO:0000259" key="5">
    <source>
        <dbReference type="PROSITE" id="PS50110"/>
    </source>
</evidence>
<evidence type="ECO:0000259" key="4">
    <source>
        <dbReference type="PROSITE" id="PS50043"/>
    </source>
</evidence>
<feature type="domain" description="Response regulatory" evidence="5">
    <location>
        <begin position="5"/>
        <end position="121"/>
    </location>
</feature>
<dbReference type="Proteomes" id="UP000094313">
    <property type="component" value="Chromosome"/>
</dbReference>
<dbReference type="CDD" id="cd17535">
    <property type="entry name" value="REC_NarL-like"/>
    <property type="match status" value="1"/>
</dbReference>
<dbReference type="KEGG" id="psty:BFS30_26840"/>
<accession>A0A1D7QP53</accession>
<proteinExistence type="predicted"/>
<dbReference type="SUPFAM" id="SSF46894">
    <property type="entry name" value="C-terminal effector domain of the bipartite response regulators"/>
    <property type="match status" value="1"/>
</dbReference>
<dbReference type="InterPro" id="IPR011006">
    <property type="entry name" value="CheY-like_superfamily"/>
</dbReference>
<keyword evidence="1 3" id="KW-0597">Phosphoprotein</keyword>
<dbReference type="Pfam" id="PF00072">
    <property type="entry name" value="Response_reg"/>
    <property type="match status" value="1"/>
</dbReference>
<sequence length="217" mass="24720">MDLIKLAIADDHKIFREGLKFTLEDYVQLNLIIEATDGKDLIAQITNNKPDVILMDIKMPEMDGMQAITYIHQHFSDTKILVLSMHNEDKYILNAMRLGASGYLLKNAEPEEILDAIVTAHTKGFYFNDNLSVTMAKELLGANFMHRLHEKDARLNEREIEVLKLICEEYCNTEIADKLFLSVRTVEGYRTRLLEKIGSKNVAGLVMYAVKNGIVTI</sequence>
<evidence type="ECO:0000313" key="6">
    <source>
        <dbReference type="EMBL" id="AOM80460.1"/>
    </source>
</evidence>
<dbReference type="Pfam" id="PF00196">
    <property type="entry name" value="GerE"/>
    <property type="match status" value="1"/>
</dbReference>
<reference evidence="6 7" key="1">
    <citation type="submission" date="2016-08" db="EMBL/GenBank/DDBJ databases">
        <authorList>
            <person name="Seilhamer J.J."/>
        </authorList>
    </citation>
    <scope>NUCLEOTIDE SEQUENCE [LARGE SCALE GENOMIC DNA]</scope>
    <source>
        <strain evidence="6 7">DX4</strain>
    </source>
</reference>
<evidence type="ECO:0000256" key="2">
    <source>
        <dbReference type="ARBA" id="ARBA00023125"/>
    </source>
</evidence>
<dbReference type="InterPro" id="IPR058245">
    <property type="entry name" value="NreC/VraR/RcsB-like_REC"/>
</dbReference>
<dbReference type="RefSeq" id="WP_069382118.1">
    <property type="nucleotide sequence ID" value="NZ_CP017141.1"/>
</dbReference>
<dbReference type="InterPro" id="IPR000792">
    <property type="entry name" value="Tscrpt_reg_LuxR_C"/>
</dbReference>
<dbReference type="PROSITE" id="PS50110">
    <property type="entry name" value="RESPONSE_REGULATORY"/>
    <property type="match status" value="1"/>
</dbReference>
<keyword evidence="7" id="KW-1185">Reference proteome</keyword>
<dbReference type="PANTHER" id="PTHR43214:SF43">
    <property type="entry name" value="TWO-COMPONENT RESPONSE REGULATOR"/>
    <property type="match status" value="1"/>
</dbReference>
<gene>
    <name evidence="6" type="ORF">BFS30_26840</name>
</gene>
<dbReference type="Gene3D" id="3.40.50.2300">
    <property type="match status" value="1"/>
</dbReference>
<dbReference type="AlphaFoldDB" id="A0A1D7QP53"/>
<dbReference type="GO" id="GO:0006355">
    <property type="term" value="P:regulation of DNA-templated transcription"/>
    <property type="evidence" value="ECO:0007669"/>
    <property type="project" value="InterPro"/>
</dbReference>
<dbReference type="PROSITE" id="PS50043">
    <property type="entry name" value="HTH_LUXR_2"/>
    <property type="match status" value="1"/>
</dbReference>
<dbReference type="OrthoDB" id="9797341at2"/>
<dbReference type="EMBL" id="CP017141">
    <property type="protein sequence ID" value="AOM80460.1"/>
    <property type="molecule type" value="Genomic_DNA"/>
</dbReference>
<name>A0A1D7QP53_9SPHI</name>
<dbReference type="PRINTS" id="PR00038">
    <property type="entry name" value="HTHLUXR"/>
</dbReference>
<dbReference type="CDD" id="cd06170">
    <property type="entry name" value="LuxR_C_like"/>
    <property type="match status" value="1"/>
</dbReference>
<evidence type="ECO:0000256" key="3">
    <source>
        <dbReference type="PROSITE-ProRule" id="PRU00169"/>
    </source>
</evidence>
<dbReference type="SMART" id="SM00448">
    <property type="entry name" value="REC"/>
    <property type="match status" value="1"/>
</dbReference>